<dbReference type="InterPro" id="IPR050950">
    <property type="entry name" value="HTH-type_LysR_regulators"/>
</dbReference>
<dbReference type="InterPro" id="IPR000847">
    <property type="entry name" value="LysR_HTH_N"/>
</dbReference>
<dbReference type="GO" id="GO:0005829">
    <property type="term" value="C:cytosol"/>
    <property type="evidence" value="ECO:0007669"/>
    <property type="project" value="TreeGrafter"/>
</dbReference>
<dbReference type="SUPFAM" id="SSF46785">
    <property type="entry name" value="Winged helix' DNA-binding domain"/>
    <property type="match status" value="1"/>
</dbReference>
<dbReference type="PROSITE" id="PS50931">
    <property type="entry name" value="HTH_LYSR"/>
    <property type="match status" value="1"/>
</dbReference>
<dbReference type="GeneID" id="94366254"/>
<dbReference type="InterPro" id="IPR036388">
    <property type="entry name" value="WH-like_DNA-bd_sf"/>
</dbReference>
<name>A0A2U2C7F9_9RHOB</name>
<comment type="similarity">
    <text evidence="1">Belongs to the LysR transcriptional regulatory family.</text>
</comment>
<sequence length="292" mass="31877">MIDKLEMLIALARERHFGRAAELCHVTQPTLSSALKSLEQQLGVQLVQRGARFIGLTPEGERVLARAKTIVAEARALKSDVAVAREGLSGTLRLGVIPTALASVHDLTQPFLAQHPGVRLQILSLNSHEILERLAEFEIDAGLSYARADQAQDRLPGFKTLPLYEESYALVTQDDPDLPDSMNWKELGGFSLCLLTPDMQNRRIIDRNLAHARIATAPRIESNSIIALISHITDHDTATILPLTTALFYAQGRALRCIPLTGSVGGISDVAFILPPVGRRTLLLDAFVESLA</sequence>
<evidence type="ECO:0000259" key="5">
    <source>
        <dbReference type="PROSITE" id="PS50931"/>
    </source>
</evidence>
<dbReference type="GO" id="GO:0003677">
    <property type="term" value="F:DNA binding"/>
    <property type="evidence" value="ECO:0007669"/>
    <property type="project" value="UniProtKB-KW"/>
</dbReference>
<organism evidence="6 7">
    <name type="scientific">Pararhodobacter marinus</name>
    <dbReference type="NCBI Taxonomy" id="2184063"/>
    <lineage>
        <taxon>Bacteria</taxon>
        <taxon>Pseudomonadati</taxon>
        <taxon>Pseudomonadota</taxon>
        <taxon>Alphaproteobacteria</taxon>
        <taxon>Rhodobacterales</taxon>
        <taxon>Paracoccaceae</taxon>
        <taxon>Pararhodobacter</taxon>
    </lineage>
</organism>
<feature type="domain" description="HTH lysR-type" evidence="5">
    <location>
        <begin position="1"/>
        <end position="57"/>
    </location>
</feature>
<proteinExistence type="inferred from homology"/>
<dbReference type="SUPFAM" id="SSF53850">
    <property type="entry name" value="Periplasmic binding protein-like II"/>
    <property type="match status" value="1"/>
</dbReference>
<dbReference type="PRINTS" id="PR00039">
    <property type="entry name" value="HTHLYSR"/>
</dbReference>
<evidence type="ECO:0000256" key="2">
    <source>
        <dbReference type="ARBA" id="ARBA00023015"/>
    </source>
</evidence>
<dbReference type="Pfam" id="PF00126">
    <property type="entry name" value="HTH_1"/>
    <property type="match status" value="1"/>
</dbReference>
<evidence type="ECO:0000313" key="7">
    <source>
        <dbReference type="Proteomes" id="UP000244940"/>
    </source>
</evidence>
<dbReference type="FunFam" id="1.10.10.10:FF:000001">
    <property type="entry name" value="LysR family transcriptional regulator"/>
    <property type="match status" value="1"/>
</dbReference>
<dbReference type="Pfam" id="PF03466">
    <property type="entry name" value="LysR_substrate"/>
    <property type="match status" value="1"/>
</dbReference>
<dbReference type="OrthoDB" id="9815174at2"/>
<protein>
    <submittedName>
        <fullName evidence="6">LysR family transcriptional regulator</fullName>
    </submittedName>
</protein>
<dbReference type="RefSeq" id="WP_109534208.1">
    <property type="nucleotide sequence ID" value="NZ_QEYD01000009.1"/>
</dbReference>
<keyword evidence="7" id="KW-1185">Reference proteome</keyword>
<comment type="caution">
    <text evidence="6">The sequence shown here is derived from an EMBL/GenBank/DDBJ whole genome shotgun (WGS) entry which is preliminary data.</text>
</comment>
<evidence type="ECO:0000256" key="4">
    <source>
        <dbReference type="ARBA" id="ARBA00023163"/>
    </source>
</evidence>
<evidence type="ECO:0000313" key="6">
    <source>
        <dbReference type="EMBL" id="PWE27793.1"/>
    </source>
</evidence>
<keyword evidence="2" id="KW-0805">Transcription regulation</keyword>
<gene>
    <name evidence="6" type="ORF">C4N9_15265</name>
</gene>
<dbReference type="GO" id="GO:0003700">
    <property type="term" value="F:DNA-binding transcription factor activity"/>
    <property type="evidence" value="ECO:0007669"/>
    <property type="project" value="InterPro"/>
</dbReference>
<dbReference type="PANTHER" id="PTHR30419">
    <property type="entry name" value="HTH-TYPE TRANSCRIPTIONAL REGULATOR YBHD"/>
    <property type="match status" value="1"/>
</dbReference>
<dbReference type="CDD" id="cd05466">
    <property type="entry name" value="PBP2_LTTR_substrate"/>
    <property type="match status" value="1"/>
</dbReference>
<evidence type="ECO:0000256" key="3">
    <source>
        <dbReference type="ARBA" id="ARBA00023125"/>
    </source>
</evidence>
<dbReference type="InterPro" id="IPR036390">
    <property type="entry name" value="WH_DNA-bd_sf"/>
</dbReference>
<reference evidence="6 7" key="1">
    <citation type="submission" date="2018-05" db="EMBL/GenBank/DDBJ databases">
        <title>Pararhodobacter marina sp. nov., isolated from deep-sea water of the Indian Ocean.</title>
        <authorList>
            <person name="Lai Q.Sr."/>
            <person name="Liu X."/>
            <person name="Shao Z."/>
        </authorList>
    </citation>
    <scope>NUCLEOTIDE SEQUENCE [LARGE SCALE GENOMIC DNA]</scope>
    <source>
        <strain evidence="6 7">CIC4N-9</strain>
    </source>
</reference>
<dbReference type="EMBL" id="QEYD01000009">
    <property type="protein sequence ID" value="PWE27793.1"/>
    <property type="molecule type" value="Genomic_DNA"/>
</dbReference>
<dbReference type="Gene3D" id="1.10.10.10">
    <property type="entry name" value="Winged helix-like DNA-binding domain superfamily/Winged helix DNA-binding domain"/>
    <property type="match status" value="1"/>
</dbReference>
<dbReference type="InterPro" id="IPR005119">
    <property type="entry name" value="LysR_subst-bd"/>
</dbReference>
<keyword evidence="3" id="KW-0238">DNA-binding</keyword>
<dbReference type="Gene3D" id="3.40.190.290">
    <property type="match status" value="1"/>
</dbReference>
<accession>A0A2U2C7F9</accession>
<evidence type="ECO:0000256" key="1">
    <source>
        <dbReference type="ARBA" id="ARBA00009437"/>
    </source>
</evidence>
<dbReference type="Proteomes" id="UP000244940">
    <property type="component" value="Unassembled WGS sequence"/>
</dbReference>
<dbReference type="PANTHER" id="PTHR30419:SF31">
    <property type="entry name" value="BLR3139 PROTEIN"/>
    <property type="match status" value="1"/>
</dbReference>
<dbReference type="AlphaFoldDB" id="A0A2U2C7F9"/>
<keyword evidence="4" id="KW-0804">Transcription</keyword>